<gene>
    <name evidence="1" type="ORF">PXEA_LOCUS21232</name>
</gene>
<dbReference type="OrthoDB" id="167809at2759"/>
<keyword evidence="2" id="KW-1185">Reference proteome</keyword>
<name>A0A448X4F9_9PLAT</name>
<comment type="caution">
    <text evidence="1">The sequence shown here is derived from an EMBL/GenBank/DDBJ whole genome shotgun (WGS) entry which is preliminary data.</text>
</comment>
<accession>A0A448X4F9</accession>
<protein>
    <recommendedName>
        <fullName evidence="3">Isochorismatase-like domain-containing protein</fullName>
    </recommendedName>
</protein>
<evidence type="ECO:0000313" key="1">
    <source>
        <dbReference type="EMBL" id="VEL27792.1"/>
    </source>
</evidence>
<reference evidence="1" key="1">
    <citation type="submission" date="2018-11" db="EMBL/GenBank/DDBJ databases">
        <authorList>
            <consortium name="Pathogen Informatics"/>
        </authorList>
    </citation>
    <scope>NUCLEOTIDE SEQUENCE</scope>
</reference>
<dbReference type="Gene3D" id="3.40.50.850">
    <property type="entry name" value="Isochorismatase-like"/>
    <property type="match status" value="1"/>
</dbReference>
<proteinExistence type="predicted"/>
<organism evidence="1 2">
    <name type="scientific">Protopolystoma xenopodis</name>
    <dbReference type="NCBI Taxonomy" id="117903"/>
    <lineage>
        <taxon>Eukaryota</taxon>
        <taxon>Metazoa</taxon>
        <taxon>Spiralia</taxon>
        <taxon>Lophotrochozoa</taxon>
        <taxon>Platyhelminthes</taxon>
        <taxon>Monogenea</taxon>
        <taxon>Polyopisthocotylea</taxon>
        <taxon>Polystomatidea</taxon>
        <taxon>Polystomatidae</taxon>
        <taxon>Protopolystoma</taxon>
    </lineage>
</organism>
<evidence type="ECO:0000313" key="2">
    <source>
        <dbReference type="Proteomes" id="UP000784294"/>
    </source>
</evidence>
<sequence>MKLGFRVVLVEDACAGINSEDIQREKNDLTALGAYWAKSDEVSP</sequence>
<evidence type="ECO:0008006" key="3">
    <source>
        <dbReference type="Google" id="ProtNLM"/>
    </source>
</evidence>
<dbReference type="AlphaFoldDB" id="A0A448X4F9"/>
<dbReference type="Proteomes" id="UP000784294">
    <property type="component" value="Unassembled WGS sequence"/>
</dbReference>
<dbReference type="SUPFAM" id="SSF52499">
    <property type="entry name" value="Isochorismatase-like hydrolases"/>
    <property type="match status" value="1"/>
</dbReference>
<dbReference type="InterPro" id="IPR036380">
    <property type="entry name" value="Isochorismatase-like_sf"/>
</dbReference>
<dbReference type="EMBL" id="CAAALY010089937">
    <property type="protein sequence ID" value="VEL27792.1"/>
    <property type="molecule type" value="Genomic_DNA"/>
</dbReference>